<dbReference type="Gene3D" id="3.90.1640.10">
    <property type="entry name" value="inorganic pyrophosphatase (n-terminal core)"/>
    <property type="match status" value="1"/>
</dbReference>
<dbReference type="EMBL" id="FQYX01000020">
    <property type="protein sequence ID" value="SHJ40843.1"/>
    <property type="molecule type" value="Genomic_DNA"/>
</dbReference>
<gene>
    <name evidence="3" type="ORF">SAMN04487911_12024</name>
</gene>
<accession>A0A1M6J283</accession>
<dbReference type="GO" id="GO:0003676">
    <property type="term" value="F:nucleic acid binding"/>
    <property type="evidence" value="ECO:0007669"/>
    <property type="project" value="InterPro"/>
</dbReference>
<dbReference type="Proteomes" id="UP000184231">
    <property type="component" value="Unassembled WGS sequence"/>
</dbReference>
<dbReference type="SUPFAM" id="SSF64182">
    <property type="entry name" value="DHH phosphoesterases"/>
    <property type="match status" value="1"/>
</dbReference>
<dbReference type="PANTHER" id="PTHR47618">
    <property type="entry name" value="BIFUNCTIONAL OLIGORIBONUCLEASE AND PAP PHOSPHATASE NRNA"/>
    <property type="match status" value="1"/>
</dbReference>
<feature type="domain" description="DDH" evidence="1">
    <location>
        <begin position="78"/>
        <end position="229"/>
    </location>
</feature>
<dbReference type="PANTHER" id="PTHR47618:SF1">
    <property type="entry name" value="BIFUNCTIONAL OLIGORIBONUCLEASE AND PAP PHOSPHATASE NRNA"/>
    <property type="match status" value="1"/>
</dbReference>
<evidence type="ECO:0000313" key="3">
    <source>
        <dbReference type="EMBL" id="SHJ40843.1"/>
    </source>
</evidence>
<reference evidence="3 4" key="1">
    <citation type="submission" date="2016-11" db="EMBL/GenBank/DDBJ databases">
        <authorList>
            <person name="Jaros S."/>
            <person name="Januszkiewicz K."/>
            <person name="Wedrychowicz H."/>
        </authorList>
    </citation>
    <scope>NUCLEOTIDE SEQUENCE [LARGE SCALE GENOMIC DNA]</scope>
    <source>
        <strain evidence="3 4">CGMCC 1.8863</strain>
    </source>
</reference>
<dbReference type="Pfam" id="PF01368">
    <property type="entry name" value="DHH"/>
    <property type="match status" value="1"/>
</dbReference>
<dbReference type="InterPro" id="IPR051319">
    <property type="entry name" value="Oligoribo/pAp-PDE_c-di-AMP_PDE"/>
</dbReference>
<name>A0A1M6J283_9FLAO</name>
<evidence type="ECO:0000313" key="4">
    <source>
        <dbReference type="Proteomes" id="UP000184231"/>
    </source>
</evidence>
<proteinExistence type="predicted"/>
<dbReference type="Pfam" id="PF02272">
    <property type="entry name" value="DHHA1"/>
    <property type="match status" value="1"/>
</dbReference>
<dbReference type="InterPro" id="IPR003156">
    <property type="entry name" value="DHHA1_dom"/>
</dbReference>
<dbReference type="AlphaFoldDB" id="A0A1M6J283"/>
<dbReference type="InterPro" id="IPR038763">
    <property type="entry name" value="DHH_sf"/>
</dbReference>
<keyword evidence="4" id="KW-1185">Reference proteome</keyword>
<sequence>MLPLLKIQLKTSLTTSTLDTCIPPLVNKTTKELISVSNSQRFKKSFIRTKVYPNNCILARMNLEITQAIKALLETPQKIVIVPHKNPDGDAIGSTLGLWHYLIKKGHEAVIVSPNDFPKFLKWMPGSEKIVNFEKEASAAKDLISKASVIFTLDFNHLGRIGQLQPLLEEATATFVMIDHHQEPSDYAQIMYSDVRMSSTCEMVYNFVEALGDTDLIDPEIGICLYTGIMTDTGSFKFSSTTSRTHKVVAQLIDKGAKNTEAHNKVYDTNTPSRLHLLGCALKNMVILEEYHTTYITLSQEELDQCEYKKGDTEGFVNYGLTLEGIKFAVIFIENKEEGIIKISFRSEGTFSVNEFARNHFNGGGHTNASGGRSDVSMEETTNFFKSLLPKYKEALEA</sequence>
<dbReference type="STRING" id="558155.SAMN04487911_12024"/>
<protein>
    <submittedName>
        <fullName evidence="3">Phosphoesterase RecJ domain-containing protein</fullName>
    </submittedName>
</protein>
<evidence type="ECO:0000259" key="1">
    <source>
        <dbReference type="Pfam" id="PF01368"/>
    </source>
</evidence>
<feature type="domain" description="DHHA1" evidence="2">
    <location>
        <begin position="308"/>
        <end position="376"/>
    </location>
</feature>
<dbReference type="Gene3D" id="3.10.310.30">
    <property type="match status" value="1"/>
</dbReference>
<dbReference type="InterPro" id="IPR001667">
    <property type="entry name" value="DDH_dom"/>
</dbReference>
<organism evidence="3 4">
    <name type="scientific">Arenibacter nanhaiticus</name>
    <dbReference type="NCBI Taxonomy" id="558155"/>
    <lineage>
        <taxon>Bacteria</taxon>
        <taxon>Pseudomonadati</taxon>
        <taxon>Bacteroidota</taxon>
        <taxon>Flavobacteriia</taxon>
        <taxon>Flavobacteriales</taxon>
        <taxon>Flavobacteriaceae</taxon>
        <taxon>Arenibacter</taxon>
    </lineage>
</organism>
<evidence type="ECO:0000259" key="2">
    <source>
        <dbReference type="Pfam" id="PF02272"/>
    </source>
</evidence>